<comment type="caution">
    <text evidence="1">The sequence shown here is derived from an EMBL/GenBank/DDBJ whole genome shotgun (WGS) entry which is preliminary data.</text>
</comment>
<evidence type="ECO:0000313" key="1">
    <source>
        <dbReference type="EMBL" id="GMF44662.1"/>
    </source>
</evidence>
<organism evidence="1 2">
    <name type="scientific">Phytophthora fragariaefolia</name>
    <dbReference type="NCBI Taxonomy" id="1490495"/>
    <lineage>
        <taxon>Eukaryota</taxon>
        <taxon>Sar</taxon>
        <taxon>Stramenopiles</taxon>
        <taxon>Oomycota</taxon>
        <taxon>Peronosporomycetes</taxon>
        <taxon>Peronosporales</taxon>
        <taxon>Peronosporaceae</taxon>
        <taxon>Phytophthora</taxon>
    </lineage>
</organism>
<protein>
    <submittedName>
        <fullName evidence="1">Unnamed protein product</fullName>
    </submittedName>
</protein>
<reference evidence="1" key="1">
    <citation type="submission" date="2023-04" db="EMBL/GenBank/DDBJ databases">
        <title>Phytophthora fragariaefolia NBRC 109709.</title>
        <authorList>
            <person name="Ichikawa N."/>
            <person name="Sato H."/>
            <person name="Tonouchi N."/>
        </authorList>
    </citation>
    <scope>NUCLEOTIDE SEQUENCE</scope>
    <source>
        <strain evidence="1">NBRC 109709</strain>
    </source>
</reference>
<proteinExistence type="predicted"/>
<sequence length="219" mass="24099">MLTAVNHGTEHNSAPPGHRHELTVGDFACLVTVHRINQQAGILHQVPASSTVNHELHGYMLNQSQAILELLERFGLADANTVIVPVVDNQDEGDDRPLLPGGTDGTPYRPTIQLFPSLVGSLLWIARYARPDTVFTVHRVTRRAHAPTESDWWNAKRIMRYLNGTIDVQLGLVIDSDVKHSAKVRLEGYSDADFAADRNDRKSVSGGVLCVDGLVVGWL</sequence>
<dbReference type="Proteomes" id="UP001165121">
    <property type="component" value="Unassembled WGS sequence"/>
</dbReference>
<dbReference type="AlphaFoldDB" id="A0A9W7CWB0"/>
<dbReference type="PANTHER" id="PTHR11439">
    <property type="entry name" value="GAG-POL-RELATED RETROTRANSPOSON"/>
    <property type="match status" value="1"/>
</dbReference>
<dbReference type="OrthoDB" id="128145at2759"/>
<accession>A0A9W7CWB0</accession>
<dbReference type="EMBL" id="BSXT01001720">
    <property type="protein sequence ID" value="GMF44662.1"/>
    <property type="molecule type" value="Genomic_DNA"/>
</dbReference>
<evidence type="ECO:0000313" key="2">
    <source>
        <dbReference type="Proteomes" id="UP001165121"/>
    </source>
</evidence>
<dbReference type="PANTHER" id="PTHR11439:SF440">
    <property type="entry name" value="INTEGRASE CATALYTIC DOMAIN-CONTAINING PROTEIN"/>
    <property type="match status" value="1"/>
</dbReference>
<name>A0A9W7CWB0_9STRA</name>
<keyword evidence="2" id="KW-1185">Reference proteome</keyword>
<gene>
    <name evidence="1" type="ORF">Pfra01_001566400</name>
</gene>